<evidence type="ECO:0000313" key="3">
    <source>
        <dbReference type="Proteomes" id="UP000436006"/>
    </source>
</evidence>
<name>A0A7K1SIQ3_9BACT</name>
<keyword evidence="1" id="KW-0472">Membrane</keyword>
<feature type="transmembrane region" description="Helical" evidence="1">
    <location>
        <begin position="446"/>
        <end position="465"/>
    </location>
</feature>
<feature type="transmembrane region" description="Helical" evidence="1">
    <location>
        <begin position="915"/>
        <end position="937"/>
    </location>
</feature>
<dbReference type="InterPro" id="IPR027463">
    <property type="entry name" value="AcrB_DN_DC_subdom"/>
</dbReference>
<dbReference type="PANTHER" id="PTHR32063">
    <property type="match status" value="1"/>
</dbReference>
<dbReference type="SUPFAM" id="SSF82866">
    <property type="entry name" value="Multidrug efflux transporter AcrB transmembrane domain"/>
    <property type="match status" value="2"/>
</dbReference>
<feature type="transmembrane region" description="Helical" evidence="1">
    <location>
        <begin position="943"/>
        <end position="962"/>
    </location>
</feature>
<dbReference type="RefSeq" id="WP_157588410.1">
    <property type="nucleotide sequence ID" value="NZ_WPIN01000012.1"/>
</dbReference>
<feature type="transmembrane region" description="Helical" evidence="1">
    <location>
        <begin position="374"/>
        <end position="394"/>
    </location>
</feature>
<keyword evidence="1" id="KW-1133">Transmembrane helix</keyword>
<keyword evidence="1" id="KW-0812">Transmembrane</keyword>
<dbReference type="Gene3D" id="3.30.70.1440">
    <property type="entry name" value="Multidrug efflux transporter AcrB pore domain"/>
    <property type="match status" value="1"/>
</dbReference>
<proteinExistence type="predicted"/>
<feature type="transmembrane region" description="Helical" evidence="1">
    <location>
        <begin position="485"/>
        <end position="505"/>
    </location>
</feature>
<dbReference type="Pfam" id="PF00873">
    <property type="entry name" value="ACR_tran"/>
    <property type="match status" value="1"/>
</dbReference>
<feature type="transmembrane region" description="Helical" evidence="1">
    <location>
        <begin position="889"/>
        <end position="908"/>
    </location>
</feature>
<gene>
    <name evidence="2" type="ORF">GO755_26900</name>
</gene>
<accession>A0A7K1SIQ3</accession>
<dbReference type="Gene3D" id="3.30.2090.10">
    <property type="entry name" value="Multidrug efflux transporter AcrB TolC docking domain, DN and DC subdomains"/>
    <property type="match status" value="2"/>
</dbReference>
<feature type="transmembrane region" description="Helical" evidence="1">
    <location>
        <begin position="21"/>
        <end position="44"/>
    </location>
</feature>
<feature type="transmembrane region" description="Helical" evidence="1">
    <location>
        <begin position="531"/>
        <end position="553"/>
    </location>
</feature>
<evidence type="ECO:0000256" key="1">
    <source>
        <dbReference type="SAM" id="Phobius"/>
    </source>
</evidence>
<feature type="transmembrane region" description="Helical" evidence="1">
    <location>
        <begin position="991"/>
        <end position="1012"/>
    </location>
</feature>
<reference evidence="2 3" key="1">
    <citation type="submission" date="2019-12" db="EMBL/GenBank/DDBJ databases">
        <title>Spirosoma sp. HMF4905 genome sequencing and assembly.</title>
        <authorList>
            <person name="Kang H."/>
            <person name="Cha I."/>
            <person name="Kim H."/>
            <person name="Joh K."/>
        </authorList>
    </citation>
    <scope>NUCLEOTIDE SEQUENCE [LARGE SCALE GENOMIC DNA]</scope>
    <source>
        <strain evidence="2 3">HMF4905</strain>
    </source>
</reference>
<feature type="transmembrane region" description="Helical" evidence="1">
    <location>
        <begin position="348"/>
        <end position="367"/>
    </location>
</feature>
<dbReference type="Gene3D" id="3.30.70.1320">
    <property type="entry name" value="Multidrug efflux transporter AcrB pore domain like"/>
    <property type="match status" value="1"/>
</dbReference>
<feature type="transmembrane region" description="Helical" evidence="1">
    <location>
        <begin position="400"/>
        <end position="425"/>
    </location>
</feature>
<feature type="transmembrane region" description="Helical" evidence="1">
    <location>
        <begin position="1018"/>
        <end position="1041"/>
    </location>
</feature>
<dbReference type="PANTHER" id="PTHR32063:SF24">
    <property type="entry name" value="CATION EFFLUX SYSTEM (ACRB_ACRD_ACRF FAMILY)"/>
    <property type="match status" value="1"/>
</dbReference>
<keyword evidence="3" id="KW-1185">Reference proteome</keyword>
<dbReference type="InterPro" id="IPR001036">
    <property type="entry name" value="Acrflvin-R"/>
</dbReference>
<dbReference type="SUPFAM" id="SSF82693">
    <property type="entry name" value="Multidrug efflux transporter AcrB pore domain, PN1, PN2, PC1 and PC2 subdomains"/>
    <property type="match status" value="3"/>
</dbReference>
<comment type="caution">
    <text evidence="2">The sequence shown here is derived from an EMBL/GenBank/DDBJ whole genome shotgun (WGS) entry which is preliminary data.</text>
</comment>
<dbReference type="Gene3D" id="3.30.70.1430">
    <property type="entry name" value="Multidrug efflux transporter AcrB pore domain"/>
    <property type="match status" value="2"/>
</dbReference>
<dbReference type="EMBL" id="WPIN01000012">
    <property type="protein sequence ID" value="MVM33697.1"/>
    <property type="molecule type" value="Genomic_DNA"/>
</dbReference>
<dbReference type="GO" id="GO:0005886">
    <property type="term" value="C:plasma membrane"/>
    <property type="evidence" value="ECO:0007669"/>
    <property type="project" value="TreeGrafter"/>
</dbReference>
<organism evidence="2 3">
    <name type="scientific">Spirosoma arboris</name>
    <dbReference type="NCBI Taxonomy" id="2682092"/>
    <lineage>
        <taxon>Bacteria</taxon>
        <taxon>Pseudomonadati</taxon>
        <taxon>Bacteroidota</taxon>
        <taxon>Cytophagia</taxon>
        <taxon>Cytophagales</taxon>
        <taxon>Cytophagaceae</taxon>
        <taxon>Spirosoma</taxon>
    </lineage>
</organism>
<dbReference type="GO" id="GO:0042910">
    <property type="term" value="F:xenobiotic transmembrane transporter activity"/>
    <property type="evidence" value="ECO:0007669"/>
    <property type="project" value="TreeGrafter"/>
</dbReference>
<dbReference type="Proteomes" id="UP000436006">
    <property type="component" value="Unassembled WGS sequence"/>
</dbReference>
<evidence type="ECO:0000313" key="2">
    <source>
        <dbReference type="EMBL" id="MVM33697.1"/>
    </source>
</evidence>
<protein>
    <submittedName>
        <fullName evidence="2">MMPL family transporter</fullName>
    </submittedName>
</protein>
<sequence>MIEQPTVSEPVSRPEQPKRSYFEVFSRPILFTGVLLLLAGIYAYTRMQTNLFPEVLFPRVSIIADNGQQPIDRMMITVTKPLESAVKKVNGVTIVKTSTSRGSCTIDVFFEWGQDIYTQKTQVESRINEIRNFLPPGVNLSIEAMNQSLFPVYGFTLESDRHGLVALRDKANLLARPLFSQVPGISNVVVRGGKAKEIVILPNAVKLASLNLSISALMTAINANNNVLSNGYIADYRRLYLTLTDTRVLDVDALSALIVKNDGTRIVHLSEVAQIQVQEQQQEFLVVNANGHQAVQIDLVKQPGVNLIDFAKNAEAKAVEINRILPKGMHVKPYYNQSAFVGDSIHSVIKTIYEGLILAILVMIVFLRSWRASTVVLLTIPVTLAFTVLVLYVVGITINIMSLGAIAASIGLIIDDAIVIIEQIYRVHEEQPKKDKFAVVQEAIHNLFPAMVGSSLSTIVIHFPFRLMSGLAGSFFRELSDTMQITMVCSFLVTWLLLPVLHLLIGFKHEKNAKPIDEAANVRQLSWLTNLFTKPLISILFVALLGVGAWLSYSRLETGFLPDLDEGTIVLDYFTPPGTSIQETDRILREAEKVIVAHPDVATYSRRTGIRMAFRGVPPNFGDYSIQLKSTRTKTTIEVIDELRTRIHAVEPVLDISFGQRIADLLGDLMSTSQPIEIKLFGDNYTLLQRLSKQASGILEKVPGIVDVNDGLVEAGPSLVFEPDQEKLSQYKIGLTDFQTQLTAYTGGVALGPNAAQPVPSPAQAALTAGIQVGSFQDGEQMRRMVLRFANFDSNDLDKMRNVLIFLPDGTTRPLSFFCKVSVLAGEIEQRREDLKSTVVLTARLDARDLGSAIKEIQTQFAQKLPLPQGYTVGYGGAYSEQQQSFSELLLILTLASLLVLAVLMFLFKDWWLSVLVLVLSLLGITGCITALFVTGIPLNVSSYTGIIMIVGIIAENAIFTVNQFEHTLQRTGNVDESVNYAIALRLRPKLMTAIGAILALMPLALGFGLGAQMQQPLAVAVIGGFVAGLPLLLLVFPTALRALYHRREKK</sequence>
<dbReference type="PRINTS" id="PR00702">
    <property type="entry name" value="ACRIFLAVINRP"/>
</dbReference>
<dbReference type="AlphaFoldDB" id="A0A7K1SIQ3"/>
<dbReference type="SUPFAM" id="SSF82714">
    <property type="entry name" value="Multidrug efflux transporter AcrB TolC docking domain, DN and DC subdomains"/>
    <property type="match status" value="1"/>
</dbReference>
<dbReference type="Gene3D" id="1.20.1640.10">
    <property type="entry name" value="Multidrug efflux transporter AcrB transmembrane domain"/>
    <property type="match status" value="2"/>
</dbReference>